<comment type="caution">
    <text evidence="1">The sequence shown here is derived from an EMBL/GenBank/DDBJ whole genome shotgun (WGS) entry which is preliminary data.</text>
</comment>
<proteinExistence type="predicted"/>
<accession>A0ABP4LC89</accession>
<name>A0ABP4LC89_9ACTN</name>
<sequence>MPFSLPIPAEANALLDRDPLALLVGMTLDQQIPLEKAFSSPWVLSQRLGHEPTAEELAEFDPDALVEIFATPPALHRFPKAMAARVQEVCRVLVDRYDGDTAAMWTGVASGGELLRRVQALPGFGKQKAQIFVALLGKQYSVQPDGWREAAGGYGEVGSHRSVADIVDGDSLGKVREFKKQMKAAAKAPGAPGRPGS</sequence>
<dbReference type="EMBL" id="BAAAQD010000006">
    <property type="protein sequence ID" value="GAA1518539.1"/>
    <property type="molecule type" value="Genomic_DNA"/>
</dbReference>
<reference evidence="2" key="1">
    <citation type="journal article" date="2019" name="Int. J. Syst. Evol. Microbiol.">
        <title>The Global Catalogue of Microorganisms (GCM) 10K type strain sequencing project: providing services to taxonomists for standard genome sequencing and annotation.</title>
        <authorList>
            <consortium name="The Broad Institute Genomics Platform"/>
            <consortium name="The Broad Institute Genome Sequencing Center for Infectious Disease"/>
            <person name="Wu L."/>
            <person name="Ma J."/>
        </authorList>
    </citation>
    <scope>NUCLEOTIDE SEQUENCE [LARGE SCALE GENOMIC DNA]</scope>
    <source>
        <strain evidence="2">JCM 15933</strain>
    </source>
</reference>
<protein>
    <submittedName>
        <fullName evidence="1">HhH-GPD-type base excision DNA repair protein</fullName>
    </submittedName>
</protein>
<gene>
    <name evidence="1" type="ORF">GCM10009827_037160</name>
</gene>
<dbReference type="SUPFAM" id="SSF48150">
    <property type="entry name" value="DNA-glycosylase"/>
    <property type="match status" value="1"/>
</dbReference>
<organism evidence="1 2">
    <name type="scientific">Dactylosporangium maewongense</name>
    <dbReference type="NCBI Taxonomy" id="634393"/>
    <lineage>
        <taxon>Bacteria</taxon>
        <taxon>Bacillati</taxon>
        <taxon>Actinomycetota</taxon>
        <taxon>Actinomycetes</taxon>
        <taxon>Micromonosporales</taxon>
        <taxon>Micromonosporaceae</taxon>
        <taxon>Dactylosporangium</taxon>
    </lineage>
</organism>
<dbReference type="InterPro" id="IPR011257">
    <property type="entry name" value="DNA_glycosylase"/>
</dbReference>
<evidence type="ECO:0000313" key="2">
    <source>
        <dbReference type="Proteomes" id="UP001501470"/>
    </source>
</evidence>
<dbReference type="NCBIfam" id="TIGR03252">
    <property type="entry name" value="HhH-GPD-type base excision DNA repair protein"/>
    <property type="match status" value="1"/>
</dbReference>
<keyword evidence="2" id="KW-1185">Reference proteome</keyword>
<dbReference type="RefSeq" id="WP_344503200.1">
    <property type="nucleotide sequence ID" value="NZ_BAAAQD010000006.1"/>
</dbReference>
<evidence type="ECO:0000313" key="1">
    <source>
        <dbReference type="EMBL" id="GAA1518539.1"/>
    </source>
</evidence>
<dbReference type="InterPro" id="IPR017658">
    <property type="entry name" value="HhH-GPD_base_excis"/>
</dbReference>
<dbReference type="Proteomes" id="UP001501470">
    <property type="component" value="Unassembled WGS sequence"/>
</dbReference>